<dbReference type="EMBL" id="KF900352">
    <property type="protein sequence ID" value="AIE91924.1"/>
    <property type="molecule type" value="Genomic_DNA"/>
</dbReference>
<dbReference type="AlphaFoldDB" id="A0A075FKP5"/>
<dbReference type="FunFam" id="3.40.50.10490:FF:000030">
    <property type="entry name" value="30S ribosomal protein S2"/>
    <property type="match status" value="1"/>
</dbReference>
<evidence type="ECO:0000256" key="4">
    <source>
        <dbReference type="ARBA" id="ARBA00035256"/>
    </source>
</evidence>
<dbReference type="CDD" id="cd01425">
    <property type="entry name" value="RPS2"/>
    <property type="match status" value="1"/>
</dbReference>
<sequence length="220" mass="24181">MSVNFETEDLESTESLDSSVTKDVSEQVLLSTGIRVGTLVKTKSMASFISRTRPDGLHIIDVAKTLQRIELAAKFVSNLDLSRVVVYSSREYGKTPVTKFTELTGTIPLTGRFMPGTFTNPLYPKHLDPEAVIVTDPNMDQQAVIEATQVGIPVIAICDTDNLTENVDVVIPANNRGRKALAAVMWLLSRSVLQHSGKLSSDESMSYSIEDFETKLVDDE</sequence>
<dbReference type="PANTHER" id="PTHR11489">
    <property type="entry name" value="40S RIBOSOMAL PROTEIN SA"/>
    <property type="match status" value="1"/>
</dbReference>
<evidence type="ECO:0000256" key="6">
    <source>
        <dbReference type="RuleBase" id="RU003631"/>
    </source>
</evidence>
<dbReference type="InterPro" id="IPR001865">
    <property type="entry name" value="Ribosomal_uS2"/>
</dbReference>
<keyword evidence="3 5" id="KW-0687">Ribonucleoprotein</keyword>
<evidence type="ECO:0000256" key="3">
    <source>
        <dbReference type="ARBA" id="ARBA00023274"/>
    </source>
</evidence>
<dbReference type="PROSITE" id="PS00963">
    <property type="entry name" value="RIBOSOMAL_S2_2"/>
    <property type="match status" value="1"/>
</dbReference>
<reference evidence="7" key="1">
    <citation type="journal article" date="2014" name="Genome Biol. Evol.">
        <title>Pangenome evidence for extensive interdomain horizontal transfer affecting lineage core and shell genes in uncultured planktonic thaumarchaeota and euryarchaeota.</title>
        <authorList>
            <person name="Deschamps P."/>
            <person name="Zivanovic Y."/>
            <person name="Moreira D."/>
            <person name="Rodriguez-Valera F."/>
            <person name="Lopez-Garcia P."/>
        </authorList>
    </citation>
    <scope>NUCLEOTIDE SEQUENCE</scope>
</reference>
<dbReference type="PRINTS" id="PR00395">
    <property type="entry name" value="RIBOSOMALS2"/>
</dbReference>
<dbReference type="InterPro" id="IPR023591">
    <property type="entry name" value="Ribosomal_uS2_flav_dom_sf"/>
</dbReference>
<dbReference type="InterPro" id="IPR005707">
    <property type="entry name" value="Ribosomal_uS2_euk/arc"/>
</dbReference>
<protein>
    <recommendedName>
        <fullName evidence="4 5">Small ribosomal subunit protein uS2</fullName>
    </recommendedName>
</protein>
<dbReference type="InterPro" id="IPR018130">
    <property type="entry name" value="Ribosomal_uS2_CS"/>
</dbReference>
<dbReference type="InterPro" id="IPR023454">
    <property type="entry name" value="Ribosomal_uS2_arc"/>
</dbReference>
<dbReference type="GO" id="GO:0003735">
    <property type="term" value="F:structural constituent of ribosome"/>
    <property type="evidence" value="ECO:0007669"/>
    <property type="project" value="InterPro"/>
</dbReference>
<organism evidence="7">
    <name type="scientific">uncultured marine thaumarchaeote AD1000_17_C04</name>
    <dbReference type="NCBI Taxonomy" id="1455895"/>
    <lineage>
        <taxon>Archaea</taxon>
        <taxon>Nitrososphaerota</taxon>
        <taxon>environmental samples</taxon>
    </lineage>
</organism>
<evidence type="ECO:0000256" key="2">
    <source>
        <dbReference type="ARBA" id="ARBA00022980"/>
    </source>
</evidence>
<evidence type="ECO:0000256" key="5">
    <source>
        <dbReference type="HAMAP-Rule" id="MF_00291"/>
    </source>
</evidence>
<accession>A0A075FKP5</accession>
<evidence type="ECO:0000256" key="1">
    <source>
        <dbReference type="ARBA" id="ARBA00006242"/>
    </source>
</evidence>
<dbReference type="NCBIfam" id="TIGR01012">
    <property type="entry name" value="uS2_euk_arch"/>
    <property type="match status" value="1"/>
</dbReference>
<gene>
    <name evidence="7" type="primary">RP-S2</name>
    <name evidence="5" type="synonym">rps2</name>
    <name evidence="7" type="synonym">rpsB</name>
</gene>
<dbReference type="Pfam" id="PF00318">
    <property type="entry name" value="Ribosomal_S2"/>
    <property type="match status" value="2"/>
</dbReference>
<dbReference type="GO" id="GO:0015935">
    <property type="term" value="C:small ribosomal subunit"/>
    <property type="evidence" value="ECO:0007669"/>
    <property type="project" value="InterPro"/>
</dbReference>
<proteinExistence type="inferred from homology"/>
<name>A0A075FKP5_9ARCH</name>
<evidence type="ECO:0000313" key="7">
    <source>
        <dbReference type="EMBL" id="AIE91924.1"/>
    </source>
</evidence>
<dbReference type="SUPFAM" id="SSF52313">
    <property type="entry name" value="Ribosomal protein S2"/>
    <property type="match status" value="1"/>
</dbReference>
<comment type="similarity">
    <text evidence="1 5 6">Belongs to the universal ribosomal protein uS2 family.</text>
</comment>
<dbReference type="HAMAP" id="MF_00291_A">
    <property type="entry name" value="Ribosomal_uS2_A"/>
    <property type="match status" value="1"/>
</dbReference>
<dbReference type="GO" id="GO:0006412">
    <property type="term" value="P:translation"/>
    <property type="evidence" value="ECO:0007669"/>
    <property type="project" value="UniProtKB-UniRule"/>
</dbReference>
<keyword evidence="2 5" id="KW-0689">Ribosomal protein</keyword>
<dbReference type="Gene3D" id="3.40.50.10490">
    <property type="entry name" value="Glucose-6-phosphate isomerase like protein, domain 1"/>
    <property type="match status" value="1"/>
</dbReference>